<evidence type="ECO:0000313" key="3">
    <source>
        <dbReference type="Proteomes" id="UP000278807"/>
    </source>
</evidence>
<dbReference type="Proteomes" id="UP000278807">
    <property type="component" value="Unassembled WGS sequence"/>
</dbReference>
<evidence type="ECO:0000256" key="1">
    <source>
        <dbReference type="SAM" id="Coils"/>
    </source>
</evidence>
<reference evidence="4" key="1">
    <citation type="submission" date="2017-02" db="UniProtKB">
        <authorList>
            <consortium name="WormBaseParasite"/>
        </authorList>
    </citation>
    <scope>IDENTIFICATION</scope>
</reference>
<dbReference type="OrthoDB" id="2132119at2759"/>
<dbReference type="AlphaFoldDB" id="A0A0R3TGU3"/>
<sequence>MDCQIGIVERDSQLGGESGNVEDMLLSMLDERDRLMVGLKEAREELQASQLRLRDLEKERDNLQIQLTSTIPAVELNGRTSQSWRADMQAYDDAHSDNVSLISVELFVAFLMEIVVIDQGNRFLVCAINTICTSFSPAKWTDSDSI</sequence>
<name>A0A0R3TGU3_RODNA</name>
<dbReference type="STRING" id="102285.A0A0R3TGU3"/>
<dbReference type="WBParaSite" id="HNAJ_0000628401-mRNA-1">
    <property type="protein sequence ID" value="HNAJ_0000628401-mRNA-1"/>
    <property type="gene ID" value="HNAJ_0000628401"/>
</dbReference>
<keyword evidence="1" id="KW-0175">Coiled coil</keyword>
<feature type="coiled-coil region" evidence="1">
    <location>
        <begin position="39"/>
        <end position="66"/>
    </location>
</feature>
<proteinExistence type="predicted"/>
<reference evidence="2 3" key="2">
    <citation type="submission" date="2018-11" db="EMBL/GenBank/DDBJ databases">
        <authorList>
            <consortium name="Pathogen Informatics"/>
        </authorList>
    </citation>
    <scope>NUCLEOTIDE SEQUENCE [LARGE SCALE GENOMIC DNA]</scope>
</reference>
<evidence type="ECO:0000313" key="2">
    <source>
        <dbReference type="EMBL" id="VDO02138.1"/>
    </source>
</evidence>
<evidence type="ECO:0000313" key="4">
    <source>
        <dbReference type="WBParaSite" id="HNAJ_0000628401-mRNA-1"/>
    </source>
</evidence>
<protein>
    <submittedName>
        <fullName evidence="4">Liprin-alpha-2-like</fullName>
    </submittedName>
</protein>
<dbReference type="EMBL" id="UZAE01006566">
    <property type="protein sequence ID" value="VDO02138.1"/>
    <property type="molecule type" value="Genomic_DNA"/>
</dbReference>
<organism evidence="4">
    <name type="scientific">Rodentolepis nana</name>
    <name type="common">Dwarf tapeworm</name>
    <name type="synonym">Hymenolepis nana</name>
    <dbReference type="NCBI Taxonomy" id="102285"/>
    <lineage>
        <taxon>Eukaryota</taxon>
        <taxon>Metazoa</taxon>
        <taxon>Spiralia</taxon>
        <taxon>Lophotrochozoa</taxon>
        <taxon>Platyhelminthes</taxon>
        <taxon>Cestoda</taxon>
        <taxon>Eucestoda</taxon>
        <taxon>Cyclophyllidea</taxon>
        <taxon>Hymenolepididae</taxon>
        <taxon>Rodentolepis</taxon>
    </lineage>
</organism>
<accession>A0A0R3TGU3</accession>
<keyword evidence="3" id="KW-1185">Reference proteome</keyword>
<gene>
    <name evidence="2" type="ORF">HNAJ_LOCUS6278</name>
</gene>